<proteinExistence type="predicted"/>
<evidence type="ECO:0000313" key="2">
    <source>
        <dbReference type="Proteomes" id="UP000499080"/>
    </source>
</evidence>
<reference evidence="1 2" key="1">
    <citation type="journal article" date="2019" name="Sci. Rep.">
        <title>Orb-weaving spider Araneus ventricosus genome elucidates the spidroin gene catalogue.</title>
        <authorList>
            <person name="Kono N."/>
            <person name="Nakamura H."/>
            <person name="Ohtoshi R."/>
            <person name="Moran D.A.P."/>
            <person name="Shinohara A."/>
            <person name="Yoshida Y."/>
            <person name="Fujiwara M."/>
            <person name="Mori M."/>
            <person name="Tomita M."/>
            <person name="Arakawa K."/>
        </authorList>
    </citation>
    <scope>NUCLEOTIDE SEQUENCE [LARGE SCALE GENOMIC DNA]</scope>
</reference>
<comment type="caution">
    <text evidence="1">The sequence shown here is derived from an EMBL/GenBank/DDBJ whole genome shotgun (WGS) entry which is preliminary data.</text>
</comment>
<dbReference type="Proteomes" id="UP000499080">
    <property type="component" value="Unassembled WGS sequence"/>
</dbReference>
<gene>
    <name evidence="1" type="ORF">AVEN_255732_1</name>
</gene>
<name>A0A4Y2H7V3_ARAVE</name>
<dbReference type="AlphaFoldDB" id="A0A4Y2H7V3"/>
<evidence type="ECO:0000313" key="1">
    <source>
        <dbReference type="EMBL" id="GBM62372.1"/>
    </source>
</evidence>
<dbReference type="EMBL" id="BGPR01001813">
    <property type="protein sequence ID" value="GBM62372.1"/>
    <property type="molecule type" value="Genomic_DNA"/>
</dbReference>
<sequence>MILTDFLPQFYQGRVCKYAAGTINTITGAERIMAPITSGTCDDATPTHNRRWALMLIVQVHTPIYVGQPYSFSGMTEEIELAHVPTATKCQPATDDRHCLSPTPSAAGDPSDTFSPLRSMAASTAKINPTTSCICTGFFRPIFYRRSQWHM</sequence>
<protein>
    <submittedName>
        <fullName evidence="1">Uncharacterized protein</fullName>
    </submittedName>
</protein>
<organism evidence="1 2">
    <name type="scientific">Araneus ventricosus</name>
    <name type="common">Orbweaver spider</name>
    <name type="synonym">Epeira ventricosa</name>
    <dbReference type="NCBI Taxonomy" id="182803"/>
    <lineage>
        <taxon>Eukaryota</taxon>
        <taxon>Metazoa</taxon>
        <taxon>Ecdysozoa</taxon>
        <taxon>Arthropoda</taxon>
        <taxon>Chelicerata</taxon>
        <taxon>Arachnida</taxon>
        <taxon>Araneae</taxon>
        <taxon>Araneomorphae</taxon>
        <taxon>Entelegynae</taxon>
        <taxon>Araneoidea</taxon>
        <taxon>Araneidae</taxon>
        <taxon>Araneus</taxon>
    </lineage>
</organism>
<keyword evidence="2" id="KW-1185">Reference proteome</keyword>
<accession>A0A4Y2H7V3</accession>